<organism evidence="4 5">
    <name type="scientific">Lithospermum erythrorhizon</name>
    <name type="common">Purple gromwell</name>
    <name type="synonym">Lithospermum officinale var. erythrorhizon</name>
    <dbReference type="NCBI Taxonomy" id="34254"/>
    <lineage>
        <taxon>Eukaryota</taxon>
        <taxon>Viridiplantae</taxon>
        <taxon>Streptophyta</taxon>
        <taxon>Embryophyta</taxon>
        <taxon>Tracheophyta</taxon>
        <taxon>Spermatophyta</taxon>
        <taxon>Magnoliopsida</taxon>
        <taxon>eudicotyledons</taxon>
        <taxon>Gunneridae</taxon>
        <taxon>Pentapetalae</taxon>
        <taxon>asterids</taxon>
        <taxon>lamiids</taxon>
        <taxon>Boraginales</taxon>
        <taxon>Boraginaceae</taxon>
        <taxon>Boraginoideae</taxon>
        <taxon>Lithospermeae</taxon>
        <taxon>Lithospermum</taxon>
    </lineage>
</organism>
<dbReference type="InterPro" id="IPR025757">
    <property type="entry name" value="MIP1_Leuzipper"/>
</dbReference>
<evidence type="ECO:0000256" key="2">
    <source>
        <dbReference type="SAM" id="MobiDB-lite"/>
    </source>
</evidence>
<feature type="coiled-coil region" evidence="1">
    <location>
        <begin position="20"/>
        <end position="86"/>
    </location>
</feature>
<gene>
    <name evidence="4" type="ORF">LIER_42479</name>
</gene>
<dbReference type="EMBL" id="BAABME010029607">
    <property type="protein sequence ID" value="GAA0183898.1"/>
    <property type="molecule type" value="Genomic_DNA"/>
</dbReference>
<keyword evidence="5" id="KW-1185">Reference proteome</keyword>
<evidence type="ECO:0000313" key="5">
    <source>
        <dbReference type="Proteomes" id="UP001454036"/>
    </source>
</evidence>
<dbReference type="PANTHER" id="PTHR23054">
    <property type="entry name" value="TERNARY COMPLEX FACTOR MIP1, LEUCINE-ZIPPER-RELATED"/>
    <property type="match status" value="1"/>
</dbReference>
<sequence>MLLFICAIAPINSYTLFCTLNELIFQVEQLQKRLKQEKSMRMLLERAIGRTSSTLSPGHRHFSTQTEELIAEIELLEEEVANREQHVLSLYRSIFENSVSHSSSGQSSVIDSPVQAKNESRKHPSIISSTFCSSKGFPLRTLQILASLNDSSKRNSWRKKSRRASLSSSKGCSNKSKVSHPTSS</sequence>
<keyword evidence="1" id="KW-0175">Coiled coil</keyword>
<evidence type="ECO:0000256" key="1">
    <source>
        <dbReference type="SAM" id="Coils"/>
    </source>
</evidence>
<feature type="compositionally biased region" description="Low complexity" evidence="2">
    <location>
        <begin position="100"/>
        <end position="114"/>
    </location>
</feature>
<protein>
    <recommendedName>
        <fullName evidence="3">Ternary complex factor MIP1 leucine-zipper domain-containing protein</fullName>
    </recommendedName>
</protein>
<feature type="region of interest" description="Disordered" evidence="2">
    <location>
        <begin position="151"/>
        <end position="184"/>
    </location>
</feature>
<feature type="compositionally biased region" description="Low complexity" evidence="2">
    <location>
        <begin position="164"/>
        <end position="176"/>
    </location>
</feature>
<reference evidence="4 5" key="1">
    <citation type="submission" date="2024-01" db="EMBL/GenBank/DDBJ databases">
        <title>The complete chloroplast genome sequence of Lithospermum erythrorhizon: insights into the phylogenetic relationship among Boraginaceae species and the maternal lineages of purple gromwells.</title>
        <authorList>
            <person name="Okada T."/>
            <person name="Watanabe K."/>
        </authorList>
    </citation>
    <scope>NUCLEOTIDE SEQUENCE [LARGE SCALE GENOMIC DNA]</scope>
</reference>
<evidence type="ECO:0000313" key="4">
    <source>
        <dbReference type="EMBL" id="GAA0183898.1"/>
    </source>
</evidence>
<dbReference type="Pfam" id="PF14389">
    <property type="entry name" value="Lzipper-MIP1"/>
    <property type="match status" value="1"/>
</dbReference>
<feature type="region of interest" description="Disordered" evidence="2">
    <location>
        <begin position="100"/>
        <end position="123"/>
    </location>
</feature>
<accession>A0AAV3RQE4</accession>
<comment type="caution">
    <text evidence="4">The sequence shown here is derived from an EMBL/GenBank/DDBJ whole genome shotgun (WGS) entry which is preliminary data.</text>
</comment>
<name>A0AAV3RQE4_LITER</name>
<dbReference type="Proteomes" id="UP001454036">
    <property type="component" value="Unassembled WGS sequence"/>
</dbReference>
<dbReference type="PANTHER" id="PTHR23054:SF26">
    <property type="entry name" value="ELECTRON TRANSPORTER"/>
    <property type="match status" value="1"/>
</dbReference>
<proteinExistence type="predicted"/>
<feature type="domain" description="Ternary complex factor MIP1 leucine-zipper" evidence="3">
    <location>
        <begin position="26"/>
        <end position="96"/>
    </location>
</feature>
<evidence type="ECO:0000259" key="3">
    <source>
        <dbReference type="Pfam" id="PF14389"/>
    </source>
</evidence>
<dbReference type="AlphaFoldDB" id="A0AAV3RQE4"/>